<protein>
    <submittedName>
        <fullName evidence="2">TraB/GumN family protein</fullName>
    </submittedName>
</protein>
<dbReference type="InterPro" id="IPR005230">
    <property type="entry name" value="TraB_bac"/>
</dbReference>
<dbReference type="EMBL" id="RXNT01000013">
    <property type="protein sequence ID" value="RTR29197.1"/>
    <property type="molecule type" value="Genomic_DNA"/>
</dbReference>
<evidence type="ECO:0000256" key="1">
    <source>
        <dbReference type="SAM" id="Phobius"/>
    </source>
</evidence>
<comment type="caution">
    <text evidence="2">The sequence shown here is derived from an EMBL/GenBank/DDBJ whole genome shotgun (WGS) entry which is preliminary data.</text>
</comment>
<feature type="transmembrane region" description="Helical" evidence="1">
    <location>
        <begin position="249"/>
        <end position="268"/>
    </location>
</feature>
<feature type="transmembrane region" description="Helical" evidence="1">
    <location>
        <begin position="313"/>
        <end position="331"/>
    </location>
</feature>
<dbReference type="AlphaFoldDB" id="A0A431W139"/>
<name>A0A431W139_9BACI</name>
<feature type="transmembrane region" description="Helical" evidence="1">
    <location>
        <begin position="360"/>
        <end position="387"/>
    </location>
</feature>
<dbReference type="PANTHER" id="PTHR21530:SF7">
    <property type="entry name" value="TRAB DOMAIN-CONTAINING PROTEIN"/>
    <property type="match status" value="1"/>
</dbReference>
<keyword evidence="1" id="KW-1133">Transmembrane helix</keyword>
<dbReference type="PANTHER" id="PTHR21530">
    <property type="entry name" value="PHEROMONE SHUTDOWN PROTEIN"/>
    <property type="match status" value="1"/>
</dbReference>
<dbReference type="CDD" id="cd14726">
    <property type="entry name" value="TraB_PrgY-like"/>
    <property type="match status" value="1"/>
</dbReference>
<dbReference type="InterPro" id="IPR002816">
    <property type="entry name" value="TraB/PrgY/GumN_fam"/>
</dbReference>
<keyword evidence="1" id="KW-0812">Transmembrane</keyword>
<sequence>MSLENENITRIVLDEKEYILIGTAHVSKQSAELVKEVIEAEQPDSVCVELDQPRYQSIMEGNKWKDTDIFKVIKEKKASLLLMNLAISSFQKRMAKQLDIQPGQEMIQGIESAKEVGAKLVLADRNIQVTFSRIWHQVGFWGKMQLLSQVIASIFSKESITEEELEKMKSQDMINSVLNEFTETFPRLKKPLIDERDQYLAQKIKKAPGKKVVAVLGAAHVPGIKEEIKKEHDLKKLIELPPKSKVPQIIGWSIPILIVAIIAFTFFSDPSAGLHQTLSWILWTGSLSAIATAVAFGHPLAILTSFVAAPMTTLNPVLASGWFAGIVQAYFSRPNVGDFERLTEDVFSVKGFWNNKVTRVLLVVVLSNIGSSVGTFIAGADVIRLFFKHI</sequence>
<reference evidence="2 3" key="1">
    <citation type="submission" date="2018-12" db="EMBL/GenBank/DDBJ databases">
        <title>Bacillus yapensis draft genome sequence.</title>
        <authorList>
            <person name="Yu L."/>
            <person name="Xu X."/>
            <person name="Tang X."/>
        </authorList>
    </citation>
    <scope>NUCLEOTIDE SEQUENCE [LARGE SCALE GENOMIC DNA]</scope>
    <source>
        <strain evidence="2 3">XXST-01</strain>
    </source>
</reference>
<dbReference type="Pfam" id="PF01963">
    <property type="entry name" value="TraB_PrgY_gumN"/>
    <property type="match status" value="1"/>
</dbReference>
<proteinExistence type="predicted"/>
<dbReference type="NCBIfam" id="TIGR00261">
    <property type="entry name" value="traB"/>
    <property type="match status" value="1"/>
</dbReference>
<feature type="transmembrane region" description="Helical" evidence="1">
    <location>
        <begin position="280"/>
        <end position="301"/>
    </location>
</feature>
<dbReference type="OrthoDB" id="9809330at2"/>
<organism evidence="2 3">
    <name type="scientific">Bacillus yapensis</name>
    <dbReference type="NCBI Taxonomy" id="2492960"/>
    <lineage>
        <taxon>Bacteria</taxon>
        <taxon>Bacillati</taxon>
        <taxon>Bacillota</taxon>
        <taxon>Bacilli</taxon>
        <taxon>Bacillales</taxon>
        <taxon>Bacillaceae</taxon>
        <taxon>Bacillus</taxon>
    </lineage>
</organism>
<evidence type="ECO:0000313" key="2">
    <source>
        <dbReference type="EMBL" id="RTR29197.1"/>
    </source>
</evidence>
<keyword evidence="1" id="KW-0472">Membrane</keyword>
<dbReference type="InterPro" id="IPR046345">
    <property type="entry name" value="TraB_PrgY-like"/>
</dbReference>
<accession>A0A431W139</accession>
<evidence type="ECO:0000313" key="3">
    <source>
        <dbReference type="Proteomes" id="UP000271374"/>
    </source>
</evidence>
<keyword evidence="3" id="KW-1185">Reference proteome</keyword>
<gene>
    <name evidence="2" type="ORF">EKG37_15810</name>
</gene>
<dbReference type="Proteomes" id="UP000271374">
    <property type="component" value="Unassembled WGS sequence"/>
</dbReference>